<dbReference type="EMBL" id="SBHS01000036">
    <property type="protein sequence ID" value="TWU71838.1"/>
    <property type="molecule type" value="Genomic_DNA"/>
</dbReference>
<comment type="caution">
    <text evidence="1">The sequence shown here is derived from an EMBL/GenBank/DDBJ whole genome shotgun (WGS) entry which is preliminary data.</text>
</comment>
<sequence length="159" mass="18442">MVLGVSEAIVVKFVRAMDNITDYTSMQYLQDHMPRIPAPRLHGLVTLSKFYLIFMSFMPARRYTLGFRVSALPGESAAWWDIRVGPELIMTPREFEESIFSKPRFGSPVYINFLKTFSTSDQTVSNCALPHGEIRPANIKVEQKRRWNLLRSQMTFLEY</sequence>
<name>A0A5C6G5P3_METRR</name>
<proteinExistence type="predicted"/>
<dbReference type="AlphaFoldDB" id="A0A5C6G5P3"/>
<organism evidence="1 2">
    <name type="scientific">Metarhizium rileyi (strain RCEF 4871)</name>
    <name type="common">Nomuraea rileyi</name>
    <dbReference type="NCBI Taxonomy" id="1649241"/>
    <lineage>
        <taxon>Eukaryota</taxon>
        <taxon>Fungi</taxon>
        <taxon>Dikarya</taxon>
        <taxon>Ascomycota</taxon>
        <taxon>Pezizomycotina</taxon>
        <taxon>Sordariomycetes</taxon>
        <taxon>Hypocreomycetidae</taxon>
        <taxon>Hypocreales</taxon>
        <taxon>Clavicipitaceae</taxon>
        <taxon>Metarhizium</taxon>
    </lineage>
</organism>
<protein>
    <submittedName>
        <fullName evidence="1">Uncharacterized protein</fullName>
    </submittedName>
</protein>
<dbReference type="Proteomes" id="UP000317257">
    <property type="component" value="Unassembled WGS sequence"/>
</dbReference>
<accession>A0A5C6G5P3</accession>
<evidence type="ECO:0000313" key="1">
    <source>
        <dbReference type="EMBL" id="TWU71838.1"/>
    </source>
</evidence>
<evidence type="ECO:0000313" key="2">
    <source>
        <dbReference type="Proteomes" id="UP000317257"/>
    </source>
</evidence>
<gene>
    <name evidence="1" type="ORF">ED733_002454</name>
</gene>
<reference evidence="2" key="1">
    <citation type="submission" date="2018-12" db="EMBL/GenBank/DDBJ databases">
        <title>The complete genome of Metarhizium rileyi, a key fungal pathogen of Lepidoptera.</title>
        <authorList>
            <person name="Binneck E."/>
            <person name="Lastra C.C.L."/>
            <person name="Sosa-Gomez D.R."/>
        </authorList>
    </citation>
    <scope>NUCLEOTIDE SEQUENCE [LARGE SCALE GENOMIC DNA]</scope>
    <source>
        <strain evidence="2">Cep018-CH2</strain>
    </source>
</reference>